<proteinExistence type="predicted"/>
<dbReference type="AlphaFoldDB" id="X0YMS9"/>
<feature type="non-terminal residue" evidence="1">
    <location>
        <position position="117"/>
    </location>
</feature>
<sequence>MATEVNKYRTVLVKEGSTIFVDEWKHEKRETEIRVQKRRKLFKGELAIEIGGPSDIFSKSGLFPVYGLLRGIDNYNFSANTFWMGKIPGGSRVVFADDSSDHYFQHIGEGANLPVES</sequence>
<gene>
    <name evidence="1" type="ORF">S01H1_82436</name>
</gene>
<name>X0YMS9_9ZZZZ</name>
<accession>X0YMS9</accession>
<organism evidence="1">
    <name type="scientific">marine sediment metagenome</name>
    <dbReference type="NCBI Taxonomy" id="412755"/>
    <lineage>
        <taxon>unclassified sequences</taxon>
        <taxon>metagenomes</taxon>
        <taxon>ecological metagenomes</taxon>
    </lineage>
</organism>
<comment type="caution">
    <text evidence="1">The sequence shown here is derived from an EMBL/GenBank/DDBJ whole genome shotgun (WGS) entry which is preliminary data.</text>
</comment>
<reference evidence="1" key="1">
    <citation type="journal article" date="2014" name="Front. Microbiol.">
        <title>High frequency of phylogenetically diverse reductive dehalogenase-homologous genes in deep subseafloor sedimentary metagenomes.</title>
        <authorList>
            <person name="Kawai M."/>
            <person name="Futagami T."/>
            <person name="Toyoda A."/>
            <person name="Takaki Y."/>
            <person name="Nishi S."/>
            <person name="Hori S."/>
            <person name="Arai W."/>
            <person name="Tsubouchi T."/>
            <person name="Morono Y."/>
            <person name="Uchiyama I."/>
            <person name="Ito T."/>
            <person name="Fujiyama A."/>
            <person name="Inagaki F."/>
            <person name="Takami H."/>
        </authorList>
    </citation>
    <scope>NUCLEOTIDE SEQUENCE</scope>
    <source>
        <strain evidence="1">Expedition CK06-06</strain>
    </source>
</reference>
<evidence type="ECO:0000313" key="1">
    <source>
        <dbReference type="EMBL" id="GAG49793.1"/>
    </source>
</evidence>
<dbReference type="EMBL" id="BARS01055882">
    <property type="protein sequence ID" value="GAG49793.1"/>
    <property type="molecule type" value="Genomic_DNA"/>
</dbReference>
<protein>
    <submittedName>
        <fullName evidence="1">Uncharacterized protein</fullName>
    </submittedName>
</protein>